<accession>T1CJA4</accession>
<dbReference type="AlphaFoldDB" id="T1CJA4"/>
<gene>
    <name evidence="1" type="ORF">PORCRE_2094</name>
</gene>
<dbReference type="EMBL" id="BAOU01000075">
    <property type="protein sequence ID" value="GAD06361.1"/>
    <property type="molecule type" value="Genomic_DNA"/>
</dbReference>
<name>T1CJA4_9PORP</name>
<reference evidence="1 2" key="2">
    <citation type="journal article" date="2013" name="Genome Announc.">
        <title>Draft Genome Sequences of Porphyromonas crevioricanis JCM 15906T and Porphyromonas cansulci JCM 13913T Isolated from a Canine Oral Cavity.</title>
        <authorList>
            <person name="Sakamoto M."/>
            <person name="Tanaka N."/>
            <person name="Shiwa Y."/>
            <person name="Yoshikawa H."/>
            <person name="Ohkuma M."/>
        </authorList>
    </citation>
    <scope>NUCLEOTIDE SEQUENCE [LARGE SCALE GENOMIC DNA]</scope>
    <source>
        <strain evidence="1 2">JCM 15906</strain>
    </source>
</reference>
<reference evidence="2" key="1">
    <citation type="journal article" date="2013" name="Genome">
        <title>Draft Genome Sequences of Porphyromonas crevioricanis JCM 15906T and Porphyromonas cansulci JCM 13913T Isolated from a Canine Oral Cavity.</title>
        <authorList>
            <person name="Sakamoto M."/>
            <person name="Tanaka N."/>
            <person name="Shiwa Y."/>
            <person name="Yoshikawa H."/>
            <person name="Ohkuma M."/>
        </authorList>
    </citation>
    <scope>NUCLEOTIDE SEQUENCE [LARGE SCALE GENOMIC DNA]</scope>
    <source>
        <strain evidence="2">JCM 15906</strain>
    </source>
</reference>
<proteinExistence type="predicted"/>
<organism evidence="1 2">
    <name type="scientific">Porphyromonas crevioricanis JCM 15906</name>
    <dbReference type="NCBI Taxonomy" id="1305617"/>
    <lineage>
        <taxon>Bacteria</taxon>
        <taxon>Pseudomonadati</taxon>
        <taxon>Bacteroidota</taxon>
        <taxon>Bacteroidia</taxon>
        <taxon>Bacteroidales</taxon>
        <taxon>Porphyromonadaceae</taxon>
        <taxon>Porphyromonas</taxon>
    </lineage>
</organism>
<dbReference type="Proteomes" id="UP000018031">
    <property type="component" value="Unassembled WGS sequence"/>
</dbReference>
<evidence type="ECO:0000313" key="2">
    <source>
        <dbReference type="Proteomes" id="UP000018031"/>
    </source>
</evidence>
<evidence type="ECO:0000313" key="1">
    <source>
        <dbReference type="EMBL" id="GAD06361.1"/>
    </source>
</evidence>
<comment type="caution">
    <text evidence="1">The sequence shown here is derived from an EMBL/GenBank/DDBJ whole genome shotgun (WGS) entry which is preliminary data.</text>
</comment>
<protein>
    <submittedName>
        <fullName evidence="1">Uncharacterized protein</fullName>
    </submittedName>
</protein>
<sequence length="74" mass="8234">MKYGKKMSNNVTFEPSQLTVKSNEVFFISFLLLSLSARSSRKKRAVGKSADCFTLSVLLERLSAPSLLVVNHLV</sequence>